<evidence type="ECO:0000313" key="1">
    <source>
        <dbReference type="EMBL" id="CAH1958712.1"/>
    </source>
</evidence>
<protein>
    <submittedName>
        <fullName evidence="1">Uncharacterized protein</fullName>
    </submittedName>
</protein>
<evidence type="ECO:0000313" key="2">
    <source>
        <dbReference type="Proteomes" id="UP001152888"/>
    </source>
</evidence>
<dbReference type="Proteomes" id="UP001152888">
    <property type="component" value="Unassembled WGS sequence"/>
</dbReference>
<gene>
    <name evidence="1" type="ORF">ACAOBT_LOCUS2800</name>
</gene>
<dbReference type="OrthoDB" id="338816at2759"/>
<name>A0A9P0JPG8_ACAOB</name>
<sequence length="133" mass="15425">MQKIMMNSWKTLWTEVIAVMSGLMRQSSICSLDTLITKSITNHHKIIHLKSRVVASKVIMLHQVRKEKQGILISTNTKKRRNGLVSISKIQISKTECNLIKLNYQQVVENTRFVQTMNFYYFCMVISCRTLSS</sequence>
<organism evidence="1 2">
    <name type="scientific">Acanthoscelides obtectus</name>
    <name type="common">Bean weevil</name>
    <name type="synonym">Bruchus obtectus</name>
    <dbReference type="NCBI Taxonomy" id="200917"/>
    <lineage>
        <taxon>Eukaryota</taxon>
        <taxon>Metazoa</taxon>
        <taxon>Ecdysozoa</taxon>
        <taxon>Arthropoda</taxon>
        <taxon>Hexapoda</taxon>
        <taxon>Insecta</taxon>
        <taxon>Pterygota</taxon>
        <taxon>Neoptera</taxon>
        <taxon>Endopterygota</taxon>
        <taxon>Coleoptera</taxon>
        <taxon>Polyphaga</taxon>
        <taxon>Cucujiformia</taxon>
        <taxon>Chrysomeloidea</taxon>
        <taxon>Chrysomelidae</taxon>
        <taxon>Bruchinae</taxon>
        <taxon>Bruchini</taxon>
        <taxon>Acanthoscelides</taxon>
    </lineage>
</organism>
<proteinExistence type="predicted"/>
<keyword evidence="2" id="KW-1185">Reference proteome</keyword>
<accession>A0A9P0JPG8</accession>
<dbReference type="EMBL" id="CAKOFQ010006678">
    <property type="protein sequence ID" value="CAH1958712.1"/>
    <property type="molecule type" value="Genomic_DNA"/>
</dbReference>
<comment type="caution">
    <text evidence="1">The sequence shown here is derived from an EMBL/GenBank/DDBJ whole genome shotgun (WGS) entry which is preliminary data.</text>
</comment>
<reference evidence="1" key="1">
    <citation type="submission" date="2022-03" db="EMBL/GenBank/DDBJ databases">
        <authorList>
            <person name="Sayadi A."/>
        </authorList>
    </citation>
    <scope>NUCLEOTIDE SEQUENCE</scope>
</reference>
<dbReference type="AlphaFoldDB" id="A0A9P0JPG8"/>